<evidence type="ECO:0000313" key="2">
    <source>
        <dbReference type="EMBL" id="KAK6789827.1"/>
    </source>
</evidence>
<organism evidence="2 3">
    <name type="scientific">Solanum bulbocastanum</name>
    <name type="common">Wild potato</name>
    <dbReference type="NCBI Taxonomy" id="147425"/>
    <lineage>
        <taxon>Eukaryota</taxon>
        <taxon>Viridiplantae</taxon>
        <taxon>Streptophyta</taxon>
        <taxon>Embryophyta</taxon>
        <taxon>Tracheophyta</taxon>
        <taxon>Spermatophyta</taxon>
        <taxon>Magnoliopsida</taxon>
        <taxon>eudicotyledons</taxon>
        <taxon>Gunneridae</taxon>
        <taxon>Pentapetalae</taxon>
        <taxon>asterids</taxon>
        <taxon>lamiids</taxon>
        <taxon>Solanales</taxon>
        <taxon>Solanaceae</taxon>
        <taxon>Solanoideae</taxon>
        <taxon>Solaneae</taxon>
        <taxon>Solanum</taxon>
    </lineage>
</organism>
<feature type="region of interest" description="Disordered" evidence="1">
    <location>
        <begin position="1"/>
        <end position="20"/>
    </location>
</feature>
<sequence length="99" mass="11112">MIVTSSPQHMAVEEPNTSSNREATYAARLNSVQTGQNLKTTKLKSMDIIHGEPIITFIVEEINPYTMGEGLHQDLVFKFSQNPINMQEVRKLLPIQLGT</sequence>
<dbReference type="AlphaFoldDB" id="A0AAN8TR39"/>
<gene>
    <name evidence="2" type="ORF">RDI58_013627</name>
</gene>
<evidence type="ECO:0000313" key="3">
    <source>
        <dbReference type="Proteomes" id="UP001371456"/>
    </source>
</evidence>
<dbReference type="Proteomes" id="UP001371456">
    <property type="component" value="Unassembled WGS sequence"/>
</dbReference>
<evidence type="ECO:0000256" key="1">
    <source>
        <dbReference type="SAM" id="MobiDB-lite"/>
    </source>
</evidence>
<proteinExistence type="predicted"/>
<comment type="caution">
    <text evidence="2">The sequence shown here is derived from an EMBL/GenBank/DDBJ whole genome shotgun (WGS) entry which is preliminary data.</text>
</comment>
<name>A0AAN8TR39_SOLBU</name>
<keyword evidence="3" id="KW-1185">Reference proteome</keyword>
<dbReference type="EMBL" id="JBANQN010000005">
    <property type="protein sequence ID" value="KAK6789827.1"/>
    <property type="molecule type" value="Genomic_DNA"/>
</dbReference>
<reference evidence="2 3" key="1">
    <citation type="submission" date="2024-02" db="EMBL/GenBank/DDBJ databases">
        <title>de novo genome assembly of Solanum bulbocastanum strain 11H21.</title>
        <authorList>
            <person name="Hosaka A.J."/>
        </authorList>
    </citation>
    <scope>NUCLEOTIDE SEQUENCE [LARGE SCALE GENOMIC DNA]</scope>
    <source>
        <tissue evidence="2">Young leaves</tissue>
    </source>
</reference>
<protein>
    <submittedName>
        <fullName evidence="2">Uncharacterized protein</fullName>
    </submittedName>
</protein>
<accession>A0AAN8TR39</accession>